<feature type="compositionally biased region" description="Basic residues" evidence="1">
    <location>
        <begin position="794"/>
        <end position="812"/>
    </location>
</feature>
<evidence type="ECO:0000313" key="3">
    <source>
        <dbReference type="EMBL" id="CCX05746.1"/>
    </source>
</evidence>
<dbReference type="EMBL" id="HF935272">
    <property type="protein sequence ID" value="CCX05746.1"/>
    <property type="molecule type" value="Genomic_DNA"/>
</dbReference>
<protein>
    <submittedName>
        <fullName evidence="3">Similar to HET-C domain protein [Tuber melanosporum] acc. no. AFB74448</fullName>
    </submittedName>
</protein>
<dbReference type="Pfam" id="PF07217">
    <property type="entry name" value="Het-C"/>
    <property type="match status" value="1"/>
</dbReference>
<dbReference type="AlphaFoldDB" id="U4KWW8"/>
<feature type="compositionally biased region" description="Basic residues" evidence="1">
    <location>
        <begin position="875"/>
        <end position="884"/>
    </location>
</feature>
<dbReference type="InterPro" id="IPR052577">
    <property type="entry name" value="VWA7"/>
</dbReference>
<dbReference type="PANTHER" id="PTHR14905:SF7">
    <property type="entry name" value="VON WILLEBRAND FACTOR A DOMAIN-CONTAINING PROTEIN 7"/>
    <property type="match status" value="1"/>
</dbReference>
<evidence type="ECO:0000313" key="4">
    <source>
        <dbReference type="Proteomes" id="UP000018144"/>
    </source>
</evidence>
<dbReference type="PANTHER" id="PTHR14905">
    <property type="entry name" value="NG37"/>
    <property type="match status" value="1"/>
</dbReference>
<dbReference type="STRING" id="1076935.U4KWW8"/>
<feature type="region of interest" description="Disordered" evidence="1">
    <location>
        <begin position="656"/>
        <end position="902"/>
    </location>
</feature>
<gene>
    <name evidence="3" type="ORF">PCON_05333</name>
</gene>
<keyword evidence="4" id="KW-1185">Reference proteome</keyword>
<dbReference type="OrthoDB" id="2506204at2759"/>
<feature type="signal peptide" evidence="2">
    <location>
        <begin position="1"/>
        <end position="29"/>
    </location>
</feature>
<feature type="compositionally biased region" description="Gly residues" evidence="1">
    <location>
        <begin position="886"/>
        <end position="902"/>
    </location>
</feature>
<accession>U4KWW8</accession>
<evidence type="ECO:0000256" key="1">
    <source>
        <dbReference type="SAM" id="MobiDB-lite"/>
    </source>
</evidence>
<dbReference type="eggNOG" id="ENOG502QRXF">
    <property type="taxonomic scope" value="Eukaryota"/>
</dbReference>
<evidence type="ECO:0000256" key="2">
    <source>
        <dbReference type="SAM" id="SignalP"/>
    </source>
</evidence>
<dbReference type="OMA" id="WNDPFCT"/>
<dbReference type="Proteomes" id="UP000018144">
    <property type="component" value="Unassembled WGS sequence"/>
</dbReference>
<keyword evidence="2" id="KW-0732">Signal</keyword>
<organism evidence="3 4">
    <name type="scientific">Pyronema omphalodes (strain CBS 100304)</name>
    <name type="common">Pyronema confluens</name>
    <dbReference type="NCBI Taxonomy" id="1076935"/>
    <lineage>
        <taxon>Eukaryota</taxon>
        <taxon>Fungi</taxon>
        <taxon>Dikarya</taxon>
        <taxon>Ascomycota</taxon>
        <taxon>Pezizomycotina</taxon>
        <taxon>Pezizomycetes</taxon>
        <taxon>Pezizales</taxon>
        <taxon>Pyronemataceae</taxon>
        <taxon>Pyronema</taxon>
    </lineage>
</organism>
<reference evidence="3 4" key="1">
    <citation type="journal article" date="2013" name="PLoS Genet.">
        <title>The genome and development-dependent transcriptomes of Pyronema confluens: a window into fungal evolution.</title>
        <authorList>
            <person name="Traeger S."/>
            <person name="Altegoer F."/>
            <person name="Freitag M."/>
            <person name="Gabaldon T."/>
            <person name="Kempken F."/>
            <person name="Kumar A."/>
            <person name="Marcet-Houben M."/>
            <person name="Poggeler S."/>
            <person name="Stajich J.E."/>
            <person name="Nowrousian M."/>
        </authorList>
    </citation>
    <scope>NUCLEOTIDE SEQUENCE [LARGE SCALE GENOMIC DNA]</scope>
    <source>
        <strain evidence="4">CBS 100304</strain>
        <tissue evidence="3">Vegetative mycelium</tissue>
    </source>
</reference>
<name>U4KWW8_PYROM</name>
<feature type="compositionally biased region" description="Basic and acidic residues" evidence="1">
    <location>
        <begin position="864"/>
        <end position="874"/>
    </location>
</feature>
<sequence length="902" mass="99299">MSSSSRTTPTFLLLLGVVVFLALATPANAFGAGNIASIAKIEGHNFRHGDIEDTLKEIGFLYGAKWTSAQVRRVYFGNWLRDYSQALDVGTLKSVPKDTIRCLVWILAFMSFGYATGEYEVTEERLGVYRPEEHIDNPKDYADNNDARVYDPRLRAPVHPHELAIDPLTGMKNYIANETGGWATSSGYVKFSLTRAIHYGRMYTSGGGNESDLCEALRCLGQALHCLEDFSAHSNYVELVLREVGFRSVFPHVGEATEMEIGVPPGYAGGKRAFPLVTGTFGSVDFAHSVLGEAQDKFSQTEVEEMDIALMEAHDEQKRSEKSGEGSILKDLLKQLNSTGVLGGAGDAARDIDRLEEESDAQEMANMRIGPDQARSGGFNPIETIQKIYPILEFRDKIMRSIEGALEKIPGLMSLVEKIQDTMSVFILSLLAPYIRPLIARASLELKEGSTAVIDSSAQHQFEPWTDPYCTDPTHSLLSKDHFSNKLNSPAGEVASAVLTYVVPRILHAWEDPSFPVEVVLNDVVRVFHHPALRDPNCDIQAGMFSAVVSWTERLPDRGASLNDVLGAAGVRAGKNHTGGVFGGCHGGGHGKTAGGEWAKAKKVKDKKKGKKEDNILAGIPGLAGAGGNMKIGGVQLPGVLGGVLDAGLQGFMDAQGMTGGRSGSGFDKYEKEEKKEKKKDKYKEEDYEYGGKKYKEDKYSEGKKEKKDKYKEDKYDDREKEKRSKSKDRYKEDKYRDGDKKEKKEKKDKSEKSNKDKKKKKSSGGGGDYSGEDSGDEYRPPRHRSRSRETSPRRRRSHSRGHGGSSHKHREHPGGYTEYPRVQGDGYAMPDYGDYGARVPGGFGGVEDIPMPGGYGGVDYDSGDERRRRESRDHRYHHGHHPPHGNGGYDGYGSGGGGGYY</sequence>
<dbReference type="InterPro" id="IPR010816">
    <property type="entry name" value="Het-C"/>
</dbReference>
<feature type="compositionally biased region" description="Basic and acidic residues" evidence="1">
    <location>
        <begin position="668"/>
        <end position="755"/>
    </location>
</feature>
<feature type="chain" id="PRO_5004650822" evidence="2">
    <location>
        <begin position="30"/>
        <end position="902"/>
    </location>
</feature>
<proteinExistence type="predicted"/>